<dbReference type="Proteomes" id="UP000023464">
    <property type="component" value="Unassembled WGS sequence"/>
</dbReference>
<accession>A0A022PDK7</accession>
<comment type="caution">
    <text evidence="1">The sequence shown here is derived from an EMBL/GenBank/DDBJ whole genome shotgun (WGS) entry which is preliminary data.</text>
</comment>
<evidence type="ECO:0000313" key="2">
    <source>
        <dbReference type="Proteomes" id="UP000023464"/>
    </source>
</evidence>
<name>A0A022PDK7_9GAMM</name>
<dbReference type="EMBL" id="JFGV01000076">
    <property type="protein sequence ID" value="EYU13629.1"/>
    <property type="molecule type" value="Genomic_DNA"/>
</dbReference>
<gene>
    <name evidence="1" type="ORF">BA1DRAFT_03874</name>
</gene>
<evidence type="ECO:0000313" key="1">
    <source>
        <dbReference type="EMBL" id="EYU13629.1"/>
    </source>
</evidence>
<protein>
    <submittedName>
        <fullName evidence="1">Uncharacterized protein</fullName>
    </submittedName>
</protein>
<proteinExistence type="predicted"/>
<dbReference type="AlphaFoldDB" id="A0A022PDK7"/>
<keyword evidence="2" id="KW-1185">Reference proteome</keyword>
<reference evidence="1 2" key="1">
    <citation type="submission" date="2014-03" db="EMBL/GenBank/DDBJ databases">
        <title>Draft Genome of Photorhabdus luminescens BA1, an Egyptian Isolate.</title>
        <authorList>
            <person name="Ghazal S."/>
            <person name="Hurst S.G.IV."/>
            <person name="Morris K."/>
            <person name="Thomas K."/>
            <person name="Tisa L.S."/>
        </authorList>
    </citation>
    <scope>NUCLEOTIDE SEQUENCE [LARGE SCALE GENOMIC DNA]</scope>
    <source>
        <strain evidence="1 2">BA1</strain>
    </source>
</reference>
<sequence length="59" mass="6682">MAKKLLTEADKEALSMMPSDGWFTFWDVPSSLNRPQYRLERLEAVGGLSHLCVPYPAIN</sequence>
<dbReference type="RefSeq" id="WP_036782233.1">
    <property type="nucleotide sequence ID" value="NZ_CAWLTM010000039.1"/>
</dbReference>
<organism evidence="1 2">
    <name type="scientific">Photorhabdus aegyptia</name>
    <dbReference type="NCBI Taxonomy" id="2805098"/>
    <lineage>
        <taxon>Bacteria</taxon>
        <taxon>Pseudomonadati</taxon>
        <taxon>Pseudomonadota</taxon>
        <taxon>Gammaproteobacteria</taxon>
        <taxon>Enterobacterales</taxon>
        <taxon>Morganellaceae</taxon>
        <taxon>Photorhabdus</taxon>
    </lineage>
</organism>